<reference evidence="1" key="1">
    <citation type="submission" date="2023-10" db="EMBL/GenBank/DDBJ databases">
        <title>Genome assembly of Pristionchus species.</title>
        <authorList>
            <person name="Yoshida K."/>
            <person name="Sommer R.J."/>
        </authorList>
    </citation>
    <scope>NUCLEOTIDE SEQUENCE</scope>
    <source>
        <strain evidence="1">RS5133</strain>
    </source>
</reference>
<name>A0AAV5WJ52_9BILA</name>
<dbReference type="AlphaFoldDB" id="A0AAV5WJ52"/>
<protein>
    <submittedName>
        <fullName evidence="1">Uncharacterized protein</fullName>
    </submittedName>
</protein>
<accession>A0AAV5WJ52</accession>
<proteinExistence type="predicted"/>
<evidence type="ECO:0000313" key="2">
    <source>
        <dbReference type="Proteomes" id="UP001432322"/>
    </source>
</evidence>
<organism evidence="1 2">
    <name type="scientific">Pristionchus fissidentatus</name>
    <dbReference type="NCBI Taxonomy" id="1538716"/>
    <lineage>
        <taxon>Eukaryota</taxon>
        <taxon>Metazoa</taxon>
        <taxon>Ecdysozoa</taxon>
        <taxon>Nematoda</taxon>
        <taxon>Chromadorea</taxon>
        <taxon>Rhabditida</taxon>
        <taxon>Rhabditina</taxon>
        <taxon>Diplogasteromorpha</taxon>
        <taxon>Diplogasteroidea</taxon>
        <taxon>Neodiplogasteridae</taxon>
        <taxon>Pristionchus</taxon>
    </lineage>
</organism>
<feature type="non-terminal residue" evidence="1">
    <location>
        <position position="94"/>
    </location>
</feature>
<sequence>EWSKDKRIPELILAFSGRIVNPICGRYQPSDDFYQPYKVISSLRHICDRIREVYDKCEIETLYIFPESLFCQPLYRKLIVNCARIRCTKDMEIF</sequence>
<gene>
    <name evidence="1" type="ORF">PFISCL1PPCAC_21867</name>
</gene>
<comment type="caution">
    <text evidence="1">The sequence shown here is derived from an EMBL/GenBank/DDBJ whole genome shotgun (WGS) entry which is preliminary data.</text>
</comment>
<keyword evidence="2" id="KW-1185">Reference proteome</keyword>
<evidence type="ECO:0000313" key="1">
    <source>
        <dbReference type="EMBL" id="GMT30570.1"/>
    </source>
</evidence>
<dbReference type="EMBL" id="BTSY01000005">
    <property type="protein sequence ID" value="GMT30570.1"/>
    <property type="molecule type" value="Genomic_DNA"/>
</dbReference>
<feature type="non-terminal residue" evidence="1">
    <location>
        <position position="1"/>
    </location>
</feature>
<dbReference type="Proteomes" id="UP001432322">
    <property type="component" value="Unassembled WGS sequence"/>
</dbReference>